<dbReference type="Pfam" id="PF23232">
    <property type="entry name" value="AAA_lid_13"/>
    <property type="match status" value="1"/>
</dbReference>
<sequence length="1344" mass="151681">MASLNVDLAESEALSSTTVPVTPADDGDGEARLITGIKATGTTPSFLRRPSDNGGVANEASNGKTDHEMDDQSQVLSKVRRLQDELVKVERSARLGQRFENIERRWDSELERLGGDLEQRNWAMSQQMRAQSFAKDTTAFALSRAWAHESEDSFIWNMLEREEQDKWLTERRAQWEAKTGVTKPKADDVPNPAWPPVGPHRSFQYPAFLDPLSNESRFNNTNEARGYDFQENQLRFQIHEIVRQKHDAFMRWKRTPMPPPEPRDTSYHVVWPRPIVSYVPWKVFKYCSPSMAFSGDEKKDLFAIDVLEGEPDLSVTRESYDLLMRTMRQDRSKLPDGIPKMASGLLPERIRLNGPQFAQTFCALGCDDYSSNRAQLVLLQPFRLLVYYDQEIRKRYAVLREKLKVSSNQRDTSRTSTPQAPEHERPGQSDGEKMHHESTDASAQPSQDGETDADSGHQARDATEHEEVDEPQLQPEDKPSEENEEMKFPLASTTTALEYLDCLISFMDRTISIRRKYIQGPDCRKIQFRDLWYLFNPGDEVIRHDEKQVYRVIEVTNPTHRASSKNIFFNFDDEDHSRYFQLSCVFVDFDGKRIGPVSTNFVIKAFAGERSVESLEVYPLRLHRNTPTATHERKGRSATSEPQTLRQQLIKRGKKFFQAACMKLENTFYDGPTAGGDEVESQVVVDFETALSSDNNFHEHLVPQLESLLGDADDSSTASSVYGGAVACMASCCDTEFICDDNFVDEKRKEEYIDSLIPKNTYAKLPSVAIYPRTLDDTTGDNALTDDEFLLMSYRVFAFVLRTRKWAELDLAYMEDATESDAQPHDNKDVSQPAFDQLVLPEGHKSIVLSLISQHYRNRDSGRRSIDQSDIVRGKGKGLILLLHGAPGVGKTSTAEGIAEKFKKPLFTITCGDLGSTAKEVEQALDLHFNLANRWGCILLLDEADVFLSSRTETDFERNGLVAVFLRVLEYYAGILFLTTNRVGVIDEAFRSRIHISLYYPPLGYDETRAVFRLNLKLVEDRFRNDKRNIKIERVEIIDFALDYFRAHEKARWNGRQIRNACQTALALAEFKAQGGNHDTVLDPNADVCLAVDNFKTVSKAYLEFTKYLKQLYGIHEDVRAKELGLRARETFRQPQAQSMHSPVFGGNINQPGSDYGHAQHYNSASLNPTQSVQGQSYQPASMMGSVHMNPNVVAQQPGQQAQYYGNPAQVGTPGNFNTYGASGQALSGQMSQQGQEFGGMQFQPAHVNMAKQAQPWLVPASPPNSAITPQTLSVPAQQQSPGTTHLGSQVPTSQPFQAQQFMPAQQSMQQQAPQTWYPNMNVQALQPPGGQNPPGPSHQEEGR</sequence>
<dbReference type="InterPro" id="IPR003593">
    <property type="entry name" value="AAA+_ATPase"/>
</dbReference>
<name>A0ABR4EMV7_9PEZI</name>
<comment type="caution">
    <text evidence="3">The sequence shown here is derived from an EMBL/GenBank/DDBJ whole genome shotgun (WGS) entry which is preliminary data.</text>
</comment>
<protein>
    <recommendedName>
        <fullName evidence="2">AAA+ ATPase domain-containing protein</fullName>
    </recommendedName>
</protein>
<dbReference type="CDD" id="cd19481">
    <property type="entry name" value="RecA-like_protease"/>
    <property type="match status" value="1"/>
</dbReference>
<feature type="region of interest" description="Disordered" evidence="1">
    <location>
        <begin position="624"/>
        <end position="644"/>
    </location>
</feature>
<reference evidence="3 4" key="1">
    <citation type="submission" date="2024-03" db="EMBL/GenBank/DDBJ databases">
        <title>A high-quality draft genome sequence of Diaporthe vaccinii, a causative agent of upright dieback and viscid rot disease in cranberry plants.</title>
        <authorList>
            <person name="Sarrasin M."/>
            <person name="Lang B.F."/>
            <person name="Burger G."/>
        </authorList>
    </citation>
    <scope>NUCLEOTIDE SEQUENCE [LARGE SCALE GENOMIC DNA]</scope>
    <source>
        <strain evidence="3 4">IS7</strain>
    </source>
</reference>
<dbReference type="InterPro" id="IPR027417">
    <property type="entry name" value="P-loop_NTPase"/>
</dbReference>
<feature type="region of interest" description="Disordered" evidence="1">
    <location>
        <begin position="176"/>
        <end position="196"/>
    </location>
</feature>
<dbReference type="Gene3D" id="3.40.50.300">
    <property type="entry name" value="P-loop containing nucleotide triphosphate hydrolases"/>
    <property type="match status" value="1"/>
</dbReference>
<feature type="compositionally biased region" description="Polar residues" evidence="1">
    <location>
        <begin position="405"/>
        <end position="419"/>
    </location>
</feature>
<dbReference type="InterPro" id="IPR003959">
    <property type="entry name" value="ATPase_AAA_core"/>
</dbReference>
<dbReference type="Pfam" id="PF22942">
    <property type="entry name" value="DUF7025"/>
    <property type="match status" value="1"/>
</dbReference>
<accession>A0ABR4EMV7</accession>
<dbReference type="EMBL" id="JBAWTH010000041">
    <property type="protein sequence ID" value="KAL2283616.1"/>
    <property type="molecule type" value="Genomic_DNA"/>
</dbReference>
<dbReference type="InterPro" id="IPR056599">
    <property type="entry name" value="AAA_lid_fung"/>
</dbReference>
<dbReference type="PANTHER" id="PTHR46411:SF2">
    <property type="entry name" value="AAA+ ATPASE DOMAIN-CONTAINING PROTEIN"/>
    <property type="match status" value="1"/>
</dbReference>
<feature type="compositionally biased region" description="Basic and acidic residues" evidence="1">
    <location>
        <begin position="475"/>
        <end position="487"/>
    </location>
</feature>
<dbReference type="Proteomes" id="UP001600888">
    <property type="component" value="Unassembled WGS sequence"/>
</dbReference>
<dbReference type="SUPFAM" id="SSF52540">
    <property type="entry name" value="P-loop containing nucleoside triphosphate hydrolases"/>
    <property type="match status" value="1"/>
</dbReference>
<dbReference type="InterPro" id="IPR054289">
    <property type="entry name" value="DUF7025"/>
</dbReference>
<feature type="compositionally biased region" description="Basic and acidic residues" evidence="1">
    <location>
        <begin position="421"/>
        <end position="439"/>
    </location>
</feature>
<feature type="region of interest" description="Disordered" evidence="1">
    <location>
        <begin position="404"/>
        <end position="490"/>
    </location>
</feature>
<evidence type="ECO:0000259" key="2">
    <source>
        <dbReference type="SMART" id="SM00382"/>
    </source>
</evidence>
<feature type="compositionally biased region" description="Polar residues" evidence="1">
    <location>
        <begin position="1264"/>
        <end position="1293"/>
    </location>
</feature>
<evidence type="ECO:0000313" key="3">
    <source>
        <dbReference type="EMBL" id="KAL2283616.1"/>
    </source>
</evidence>
<feature type="region of interest" description="Disordered" evidence="1">
    <location>
        <begin position="1"/>
        <end position="70"/>
    </location>
</feature>
<proteinExistence type="predicted"/>
<feature type="domain" description="AAA+ ATPase" evidence="2">
    <location>
        <begin position="877"/>
        <end position="1004"/>
    </location>
</feature>
<dbReference type="SMART" id="SM00382">
    <property type="entry name" value="AAA"/>
    <property type="match status" value="1"/>
</dbReference>
<feature type="compositionally biased region" description="Low complexity" evidence="1">
    <location>
        <begin position="1294"/>
        <end position="1315"/>
    </location>
</feature>
<feature type="compositionally biased region" description="Basic and acidic residues" evidence="1">
    <location>
        <begin position="454"/>
        <end position="465"/>
    </location>
</feature>
<organism evidence="3 4">
    <name type="scientific">Diaporthe vaccinii</name>
    <dbReference type="NCBI Taxonomy" id="105482"/>
    <lineage>
        <taxon>Eukaryota</taxon>
        <taxon>Fungi</taxon>
        <taxon>Dikarya</taxon>
        <taxon>Ascomycota</taxon>
        <taxon>Pezizomycotina</taxon>
        <taxon>Sordariomycetes</taxon>
        <taxon>Sordariomycetidae</taxon>
        <taxon>Diaporthales</taxon>
        <taxon>Diaporthaceae</taxon>
        <taxon>Diaporthe</taxon>
        <taxon>Diaporthe eres species complex</taxon>
    </lineage>
</organism>
<evidence type="ECO:0000313" key="4">
    <source>
        <dbReference type="Proteomes" id="UP001600888"/>
    </source>
</evidence>
<dbReference type="PANTHER" id="PTHR46411">
    <property type="entry name" value="FAMILY ATPASE, PUTATIVE-RELATED"/>
    <property type="match status" value="1"/>
</dbReference>
<dbReference type="Pfam" id="PF00004">
    <property type="entry name" value="AAA"/>
    <property type="match status" value="1"/>
</dbReference>
<gene>
    <name evidence="3" type="ORF">FJTKL_09691</name>
</gene>
<feature type="region of interest" description="Disordered" evidence="1">
    <location>
        <begin position="1258"/>
        <end position="1344"/>
    </location>
</feature>
<evidence type="ECO:0000256" key="1">
    <source>
        <dbReference type="SAM" id="MobiDB-lite"/>
    </source>
</evidence>
<keyword evidence="4" id="KW-1185">Reference proteome</keyword>